<name>A0A934S321_9BACT</name>
<keyword evidence="2" id="KW-1185">Reference proteome</keyword>
<proteinExistence type="predicted"/>
<evidence type="ECO:0000313" key="2">
    <source>
        <dbReference type="Proteomes" id="UP000617628"/>
    </source>
</evidence>
<reference evidence="1" key="1">
    <citation type="submission" date="2021-01" db="EMBL/GenBank/DDBJ databases">
        <title>Modified the classification status of verrucomicrobia.</title>
        <authorList>
            <person name="Feng X."/>
        </authorList>
    </citation>
    <scope>NUCLEOTIDE SEQUENCE</scope>
    <source>
        <strain evidence="1">KCTC 13126</strain>
    </source>
</reference>
<accession>A0A934S321</accession>
<comment type="caution">
    <text evidence="1">The sequence shown here is derived from an EMBL/GenBank/DDBJ whole genome shotgun (WGS) entry which is preliminary data.</text>
</comment>
<dbReference type="EMBL" id="JAENIL010000074">
    <property type="protein sequence ID" value="MBK1880184.1"/>
    <property type="molecule type" value="Genomic_DNA"/>
</dbReference>
<gene>
    <name evidence="1" type="ORF">JIN87_25080</name>
</gene>
<sequence length="332" mass="35764">MRIFTNDVATANALERAEGRVVAVAWQDPLAFGRLIAGNDLDAFANARSFAYASAHWDEDNVVEDDLKLRNAELLAAFESESEVYLLFGGSLADQLSLAQILGWLSERPINEQAKARLMTVDGPLAVFDDGALLEIAKAGEIVPAGTHAIYAVAWDAVSGADPTEVEAALERASSEGLSSLATGLGRWLQELPSVENGLSISQMQVLDTVRLGIGDARELFRQVQSTEATPFRIDWEFWQVVDGLCSGADPLLTTASGQPFLCPPKDLAFEAFDAQVLELTERGRAVLEGRSNYLSGPFAERWLGGAKIDGESPWFWDYASRKVVGAAAAGA</sequence>
<evidence type="ECO:0000313" key="1">
    <source>
        <dbReference type="EMBL" id="MBK1880184.1"/>
    </source>
</evidence>
<dbReference type="RefSeq" id="WP_200358864.1">
    <property type="nucleotide sequence ID" value="NZ_JAENIL010000074.1"/>
</dbReference>
<protein>
    <submittedName>
        <fullName evidence="1">Uncharacterized protein</fullName>
    </submittedName>
</protein>
<dbReference type="Proteomes" id="UP000617628">
    <property type="component" value="Unassembled WGS sequence"/>
</dbReference>
<organism evidence="1 2">
    <name type="scientific">Pelagicoccus mobilis</name>
    <dbReference type="NCBI Taxonomy" id="415221"/>
    <lineage>
        <taxon>Bacteria</taxon>
        <taxon>Pseudomonadati</taxon>
        <taxon>Verrucomicrobiota</taxon>
        <taxon>Opitutia</taxon>
        <taxon>Puniceicoccales</taxon>
        <taxon>Pelagicoccaceae</taxon>
        <taxon>Pelagicoccus</taxon>
    </lineage>
</organism>
<dbReference type="AlphaFoldDB" id="A0A934S321"/>